<evidence type="ECO:0000313" key="3">
    <source>
        <dbReference type="Proteomes" id="UP000016932"/>
    </source>
</evidence>
<accession>N1QBU7</accession>
<organism evidence="2 3">
    <name type="scientific">Pseudocercospora fijiensis (strain CIRAD86)</name>
    <name type="common">Black leaf streak disease fungus</name>
    <name type="synonym">Mycosphaerella fijiensis</name>
    <dbReference type="NCBI Taxonomy" id="383855"/>
    <lineage>
        <taxon>Eukaryota</taxon>
        <taxon>Fungi</taxon>
        <taxon>Dikarya</taxon>
        <taxon>Ascomycota</taxon>
        <taxon>Pezizomycotina</taxon>
        <taxon>Dothideomycetes</taxon>
        <taxon>Dothideomycetidae</taxon>
        <taxon>Mycosphaerellales</taxon>
        <taxon>Mycosphaerellaceae</taxon>
        <taxon>Pseudocercospora</taxon>
    </lineage>
</organism>
<dbReference type="OrthoDB" id="10535303at2759"/>
<dbReference type="VEuPathDB" id="FungiDB:MYCFIDRAFT_171085"/>
<dbReference type="GeneID" id="19332583"/>
<evidence type="ECO:0000256" key="1">
    <source>
        <dbReference type="SAM" id="MobiDB-lite"/>
    </source>
</evidence>
<protein>
    <submittedName>
        <fullName evidence="2">Uncharacterized protein</fullName>
    </submittedName>
</protein>
<gene>
    <name evidence="2" type="ORF">MYCFIDRAFT_171085</name>
</gene>
<feature type="region of interest" description="Disordered" evidence="1">
    <location>
        <begin position="464"/>
        <end position="540"/>
    </location>
</feature>
<dbReference type="Proteomes" id="UP000016932">
    <property type="component" value="Unassembled WGS sequence"/>
</dbReference>
<dbReference type="EMBL" id="KB446555">
    <property type="protein sequence ID" value="EME89666.1"/>
    <property type="molecule type" value="Genomic_DNA"/>
</dbReference>
<feature type="compositionally biased region" description="Polar residues" evidence="1">
    <location>
        <begin position="494"/>
        <end position="507"/>
    </location>
</feature>
<feature type="region of interest" description="Disordered" evidence="1">
    <location>
        <begin position="155"/>
        <end position="178"/>
    </location>
</feature>
<dbReference type="HOGENOM" id="CLU_285767_0_0_1"/>
<dbReference type="RefSeq" id="XP_007922206.1">
    <property type="nucleotide sequence ID" value="XM_007924015.1"/>
</dbReference>
<name>N1QBU7_PSEFD</name>
<dbReference type="AlphaFoldDB" id="N1QBU7"/>
<reference evidence="2 3" key="1">
    <citation type="journal article" date="2012" name="PLoS Pathog.">
        <title>Diverse lifestyles and strategies of plant pathogenesis encoded in the genomes of eighteen Dothideomycetes fungi.</title>
        <authorList>
            <person name="Ohm R.A."/>
            <person name="Feau N."/>
            <person name="Henrissat B."/>
            <person name="Schoch C.L."/>
            <person name="Horwitz B.A."/>
            <person name="Barry K.W."/>
            <person name="Condon B.J."/>
            <person name="Copeland A.C."/>
            <person name="Dhillon B."/>
            <person name="Glaser F."/>
            <person name="Hesse C.N."/>
            <person name="Kosti I."/>
            <person name="LaButti K."/>
            <person name="Lindquist E.A."/>
            <person name="Lucas S."/>
            <person name="Salamov A.A."/>
            <person name="Bradshaw R.E."/>
            <person name="Ciuffetti L."/>
            <person name="Hamelin R.C."/>
            <person name="Kema G.H.J."/>
            <person name="Lawrence C."/>
            <person name="Scott J.A."/>
            <person name="Spatafora J.W."/>
            <person name="Turgeon B.G."/>
            <person name="de Wit P.J.G.M."/>
            <person name="Zhong S."/>
            <person name="Goodwin S.B."/>
            <person name="Grigoriev I.V."/>
        </authorList>
    </citation>
    <scope>NUCLEOTIDE SEQUENCE [LARGE SCALE GENOMIC DNA]</scope>
    <source>
        <strain evidence="2 3">CIRAD86</strain>
    </source>
</reference>
<evidence type="ECO:0000313" key="2">
    <source>
        <dbReference type="EMBL" id="EME89666.1"/>
    </source>
</evidence>
<keyword evidence="3" id="KW-1185">Reference proteome</keyword>
<dbReference type="KEGG" id="pfj:MYCFIDRAFT_171085"/>
<sequence length="1083" mass="121783">MLRHDEAPNHRDYDARTVLVALSPNCQSAALASTLIQQAQEFCRLRKATISCLTSCLCIDPGGAPTPRRPPPVKDQVRRVASPGKRSWKVFGVEQISKRYELASATRPSKLSCTQVPREVLLLRDLSRAVWMKGRKLEAEGLFLYAAVATRTKTQTERQDPLMNNPIRTPNKRPRDHNPIVEMTHTLYLAFESDTSSSLQAAQLILTQYYSKIARQQLLFRRNAYKTVNRFKLDNVEPHRRDLFSPIAKSTICAQLPHIMSGNTADVASASIHDKVNGETLYAIRDPASPGRNAFVRFEADGHLHRGLAYPVIQVADPGDEESVQWCEDITGVVEFHNPKTLHKVIQFYKQDQMLEEADTETVLKQLHEQSHGNTNIGLGSVVLAHVNARMYAIATVRLDRQVHKNNKKTKPYQVQYLDPKLREKQKFADKTFTQVKPMTLDSPCLLQGTSLAEAFPTLSEEETAIRETKAKAKSSAASQSHEVPKASDDDSVSAETASSTNTNAEVNKSKKRSSPPSDNGGSKTAPPGKRRKTVNAPVQSVQNKMAIMSILNPTPTNAAAGNQNQAVNNTMTAQPSIPAAAPSRIPRPLPDDDYFDPKLGCQFIEVNSRLALQSVIKSLEDFSSSAAKFQQTIYADRAIARYKRHYADLIRDGNIEKAKAFVETDAKTTRTQLCLRQRQYNFKWDVEAFEEITGARLASIAGCMGRSMRRRWFDGLLCGVLAGAWNGGRMALSLLKTDEMFWRFGKDLWPLRVSMMTARVNQALAGGRLTNMNARRFATSLPILLLKLSEIPSSMFRVPAAASKTSSRAPTIGAMNPLALHIFLSLHARSLIHRYATKHNSLASQYATFGRNAIMANTAAAPTKLTNDDLKTLLPLTALYKKHLAGYSVHNLPPSHKDSKLPVIHCLSHEIDASSLDPDAYAIEKENAYQIKSGNRYPRRHGFRPINPNRTRHRRRHLWQMKKKRTFRFEIFDISDSNGRCNFRDPARKWKNEFKKKGRSTPLCIFIEEGDRSAVTQPFLLRANFALDIESILDRDCRNVIPDWIDRVRTAVQIWKFRRGLRVAYGWHGSVFSYAHGQDEEK</sequence>
<proteinExistence type="predicted"/>